<protein>
    <recommendedName>
        <fullName evidence="3">Methyltransferase</fullName>
    </recommendedName>
</protein>
<name>A0ABT0XW95_9ACTN</name>
<organism evidence="1 2">
    <name type="scientific">Paractinoplanes hotanensis</name>
    <dbReference type="NCBI Taxonomy" id="2906497"/>
    <lineage>
        <taxon>Bacteria</taxon>
        <taxon>Bacillati</taxon>
        <taxon>Actinomycetota</taxon>
        <taxon>Actinomycetes</taxon>
        <taxon>Micromonosporales</taxon>
        <taxon>Micromonosporaceae</taxon>
        <taxon>Paractinoplanes</taxon>
    </lineage>
</organism>
<keyword evidence="2" id="KW-1185">Reference proteome</keyword>
<sequence>MDHTFVPALPDPKTFGSAVPPLLDLTAFGPTDDDDRAAVASTAARTGSIALWRSWRVSPGSPPSRVFVVETHGDPPAFEAECYAPGEALSADTRAARNAGALLWTARPVQPIRVARVFDGGGTFHPDHPRLAGAVQQRVSAYLEAGSAVLGTDGRLPDLVEPGRGEVVPMSYRTDGRWLWTDSVAYYLRTYGLAPEPDLVAHVLAAGERPVVDAVDEHRALAVLFQTHALVAQ</sequence>
<evidence type="ECO:0000313" key="2">
    <source>
        <dbReference type="Proteomes" id="UP001523216"/>
    </source>
</evidence>
<comment type="caution">
    <text evidence="1">The sequence shown here is derived from an EMBL/GenBank/DDBJ whole genome shotgun (WGS) entry which is preliminary data.</text>
</comment>
<gene>
    <name evidence="1" type="ORF">LXN57_10815</name>
</gene>
<dbReference type="Proteomes" id="UP001523216">
    <property type="component" value="Unassembled WGS sequence"/>
</dbReference>
<evidence type="ECO:0008006" key="3">
    <source>
        <dbReference type="Google" id="ProtNLM"/>
    </source>
</evidence>
<dbReference type="EMBL" id="JAMQOL010000013">
    <property type="protein sequence ID" value="MCM4078058.1"/>
    <property type="molecule type" value="Genomic_DNA"/>
</dbReference>
<reference evidence="1 2" key="1">
    <citation type="submission" date="2022-06" db="EMBL/GenBank/DDBJ databases">
        <title>Actinoplanes abujensis sp. nov., isolated from Nigerian arid soil.</title>
        <authorList>
            <person name="Ding P."/>
        </authorList>
    </citation>
    <scope>NUCLEOTIDE SEQUENCE [LARGE SCALE GENOMIC DNA]</scope>
    <source>
        <strain evidence="2">TRM88002</strain>
    </source>
</reference>
<evidence type="ECO:0000313" key="1">
    <source>
        <dbReference type="EMBL" id="MCM4078058.1"/>
    </source>
</evidence>
<dbReference type="RefSeq" id="WP_251797906.1">
    <property type="nucleotide sequence ID" value="NZ_JAMQOL010000013.1"/>
</dbReference>
<proteinExistence type="predicted"/>
<accession>A0ABT0XW95</accession>